<accession>A0ABP4QVW8</accession>
<evidence type="ECO:0000313" key="2">
    <source>
        <dbReference type="EMBL" id="GAA1625053.1"/>
    </source>
</evidence>
<dbReference type="Proteomes" id="UP001500064">
    <property type="component" value="Unassembled WGS sequence"/>
</dbReference>
<protein>
    <submittedName>
        <fullName evidence="2">Uncharacterized protein</fullName>
    </submittedName>
</protein>
<keyword evidence="3" id="KW-1185">Reference proteome</keyword>
<sequence length="149" mass="15195">MGARTRPARRGGPGEHGLDGDRHEGGGDEQGKDGAADREHARAPLPTPMERDKTSPGPLSSPHAAVYPIADPLARTFAGNISTSAGTFDVPITDTSIAGTDVPTSAPPSQEPMSQNAGSGSTNPEHAAISIGRRPNRSPATAAKTQATL</sequence>
<reference evidence="3" key="1">
    <citation type="journal article" date="2019" name="Int. J. Syst. Evol. Microbiol.">
        <title>The Global Catalogue of Microorganisms (GCM) 10K type strain sequencing project: providing services to taxonomists for standard genome sequencing and annotation.</title>
        <authorList>
            <consortium name="The Broad Institute Genomics Platform"/>
            <consortium name="The Broad Institute Genome Sequencing Center for Infectious Disease"/>
            <person name="Wu L."/>
            <person name="Ma J."/>
        </authorList>
    </citation>
    <scope>NUCLEOTIDE SEQUENCE [LARGE SCALE GENOMIC DNA]</scope>
    <source>
        <strain evidence="3">JCM 13929</strain>
    </source>
</reference>
<gene>
    <name evidence="2" type="ORF">GCM10009733_022170</name>
</gene>
<feature type="compositionally biased region" description="Basic and acidic residues" evidence="1">
    <location>
        <begin position="12"/>
        <end position="42"/>
    </location>
</feature>
<feature type="compositionally biased region" description="Polar residues" evidence="1">
    <location>
        <begin position="111"/>
        <end position="124"/>
    </location>
</feature>
<evidence type="ECO:0000313" key="3">
    <source>
        <dbReference type="Proteomes" id="UP001500064"/>
    </source>
</evidence>
<organism evidence="2 3">
    <name type="scientific">Nonomuraea maheshkhaliensis</name>
    <dbReference type="NCBI Taxonomy" id="419590"/>
    <lineage>
        <taxon>Bacteria</taxon>
        <taxon>Bacillati</taxon>
        <taxon>Actinomycetota</taxon>
        <taxon>Actinomycetes</taxon>
        <taxon>Streptosporangiales</taxon>
        <taxon>Streptosporangiaceae</taxon>
        <taxon>Nonomuraea</taxon>
    </lineage>
</organism>
<comment type="caution">
    <text evidence="2">The sequence shown here is derived from an EMBL/GenBank/DDBJ whole genome shotgun (WGS) entry which is preliminary data.</text>
</comment>
<feature type="region of interest" description="Disordered" evidence="1">
    <location>
        <begin position="92"/>
        <end position="149"/>
    </location>
</feature>
<name>A0ABP4QVW8_9ACTN</name>
<dbReference type="EMBL" id="BAAAMU010000012">
    <property type="protein sequence ID" value="GAA1625053.1"/>
    <property type="molecule type" value="Genomic_DNA"/>
</dbReference>
<feature type="region of interest" description="Disordered" evidence="1">
    <location>
        <begin position="1"/>
        <end position="65"/>
    </location>
</feature>
<proteinExistence type="predicted"/>
<evidence type="ECO:0000256" key="1">
    <source>
        <dbReference type="SAM" id="MobiDB-lite"/>
    </source>
</evidence>